<feature type="transmembrane region" description="Helical" evidence="1">
    <location>
        <begin position="166"/>
        <end position="185"/>
    </location>
</feature>
<dbReference type="Proteomes" id="UP000824890">
    <property type="component" value="Unassembled WGS sequence"/>
</dbReference>
<comment type="caution">
    <text evidence="2">The sequence shown here is derived from an EMBL/GenBank/DDBJ whole genome shotgun (WGS) entry which is preliminary data.</text>
</comment>
<protein>
    <submittedName>
        <fullName evidence="2">Uncharacterized protein</fullName>
    </submittedName>
</protein>
<keyword evidence="1" id="KW-0472">Membrane</keyword>
<feature type="transmembrane region" description="Helical" evidence="1">
    <location>
        <begin position="232"/>
        <end position="254"/>
    </location>
</feature>
<evidence type="ECO:0000256" key="1">
    <source>
        <dbReference type="SAM" id="Phobius"/>
    </source>
</evidence>
<reference evidence="2 3" key="1">
    <citation type="submission" date="2021-05" db="EMBL/GenBank/DDBJ databases">
        <title>Genome Assembly of Synthetic Allotetraploid Brassica napus Reveals Homoeologous Exchanges between Subgenomes.</title>
        <authorList>
            <person name="Davis J.T."/>
        </authorList>
    </citation>
    <scope>NUCLEOTIDE SEQUENCE [LARGE SCALE GENOMIC DNA]</scope>
    <source>
        <strain evidence="3">cv. Da-Ae</strain>
        <tissue evidence="2">Seedling</tissue>
    </source>
</reference>
<proteinExistence type="predicted"/>
<dbReference type="EMBL" id="JAGKQM010000012">
    <property type="protein sequence ID" value="KAH0900196.1"/>
    <property type="molecule type" value="Genomic_DNA"/>
</dbReference>
<gene>
    <name evidence="2" type="ORF">HID58_049764</name>
</gene>
<accession>A0ABQ8B5X0</accession>
<name>A0ABQ8B5X0_BRANA</name>
<feature type="transmembrane region" description="Helical" evidence="1">
    <location>
        <begin position="45"/>
        <end position="68"/>
    </location>
</feature>
<feature type="non-terminal residue" evidence="2">
    <location>
        <position position="1"/>
    </location>
</feature>
<evidence type="ECO:0000313" key="2">
    <source>
        <dbReference type="EMBL" id="KAH0900196.1"/>
    </source>
</evidence>
<evidence type="ECO:0000313" key="3">
    <source>
        <dbReference type="Proteomes" id="UP000824890"/>
    </source>
</evidence>
<keyword evidence="1" id="KW-1133">Transmembrane helix</keyword>
<feature type="transmembrane region" description="Helical" evidence="1">
    <location>
        <begin position="205"/>
        <end position="225"/>
    </location>
</feature>
<keyword evidence="3" id="KW-1185">Reference proteome</keyword>
<keyword evidence="1" id="KW-0812">Transmembrane</keyword>
<organism evidence="2 3">
    <name type="scientific">Brassica napus</name>
    <name type="common">Rape</name>
    <dbReference type="NCBI Taxonomy" id="3708"/>
    <lineage>
        <taxon>Eukaryota</taxon>
        <taxon>Viridiplantae</taxon>
        <taxon>Streptophyta</taxon>
        <taxon>Embryophyta</taxon>
        <taxon>Tracheophyta</taxon>
        <taxon>Spermatophyta</taxon>
        <taxon>Magnoliopsida</taxon>
        <taxon>eudicotyledons</taxon>
        <taxon>Gunneridae</taxon>
        <taxon>Pentapetalae</taxon>
        <taxon>rosids</taxon>
        <taxon>malvids</taxon>
        <taxon>Brassicales</taxon>
        <taxon>Brassicaceae</taxon>
        <taxon>Brassiceae</taxon>
        <taxon>Brassica</taxon>
    </lineage>
</organism>
<sequence>SVTVVTGCLPLNLFCLFPFSVSPPFSALCLTDIPSVVVSLSSLASLLGGLGSGAVVRCVCKGGAWWFFRGLTSRYRSDLARSAFNGGRLCFGGGAPVILDSSGVSSFSVGGLSSLRSLLQIHRKTDVSRVDFGSQASSLAVVGSLWLEGVAVKLMRSCCSLPSSSFPVTASVASISAVRVLVLWFLPCGVSSFYRAGSGGSGGFIIHLSTQIRAIVGLLSGCWWFRREEQRWLFVVIGVWGFDRLWFVDFAALVRPHCRLLRAPSSRWCLCSLQVEGLRGEVMFWRRVPGQANITGS</sequence>